<keyword evidence="5" id="KW-0449">Lipoprotein</keyword>
<dbReference type="Proteomes" id="UP000235786">
    <property type="component" value="Unassembled WGS sequence"/>
</dbReference>
<sequence length="484" mass="51488">MFTSLIGATLAACFARAVLAIPTITVDGAKFFAGGEQFFIKGSVAYQGTPGDPLIDAYQCGLDATSMAAIGANSIRVYHIDPYSAHDGCMKAFSDAGIYVWLDLDTFNTTIEQTDPAWTEESFLAFTEVMDVFQVYDNLAGFWIGNEVINTDTGSLAAPYVKAATADMKSYMAEKKYRAIPIGYSAADIASLRPMLQNYLACGSEPNQIIDFYGLNSYEWCGAATYDSSGYSNLQAMSEGYNIPIFFSETGCNVGGERTFDDQAAIFGPDMVGTWSGSIVYEWVEETNDYGLVSYPNGGIYDGPPTPIQPDYDNLSGQWKTLSPTGVALTAYTPSNSPPPCPTPTLGWQVSGDVPLPTLDPSFVAAAASAIKPTATPRATTSSANPGGSTGTVPSFSLLSSTSCTTTADSISATALSLGLQHYYLPYRSGSKKLSSTSSTDFDLGTVAASSPLFPLPFSLVTPPNPILAHPFPSSRIHEPLRTH</sequence>
<keyword evidence="6" id="KW-0378">Hydrolase</keyword>
<dbReference type="GO" id="GO:0098552">
    <property type="term" value="C:side of membrane"/>
    <property type="evidence" value="ECO:0007669"/>
    <property type="project" value="UniProtKB-KW"/>
</dbReference>
<feature type="chain" id="PRO_5014209322" description="1,3-beta-glucanosyltransferase" evidence="5">
    <location>
        <begin position="21"/>
        <end position="484"/>
    </location>
</feature>
<gene>
    <name evidence="6" type="ORF">L207DRAFT_414648</name>
</gene>
<comment type="subcellular location">
    <subcellularLocation>
        <location evidence="1 5">Cell membrane</location>
        <topology evidence="1 5">Lipid-anchor</topology>
        <topology evidence="1 5">GPI-anchor</topology>
    </subcellularLocation>
</comment>
<keyword evidence="7" id="KW-1185">Reference proteome</keyword>
<name>A0A2J6SE75_HYAVF</name>
<dbReference type="GO" id="GO:0031505">
    <property type="term" value="P:fungal-type cell wall organization"/>
    <property type="evidence" value="ECO:0007669"/>
    <property type="project" value="TreeGrafter"/>
</dbReference>
<dbReference type="AlphaFoldDB" id="A0A2J6SE75"/>
<evidence type="ECO:0000313" key="7">
    <source>
        <dbReference type="Proteomes" id="UP000235786"/>
    </source>
</evidence>
<comment type="function">
    <text evidence="5">Splits internally a 1,3-beta-glucan molecule and transfers the newly generated reducing end (the donor) to the non-reducing end of another 1,3-beta-glucan molecule (the acceptor) forming a 1,3-beta linkage, resulting in the elongation of 1,3-beta-glucan chains in the cell wall.</text>
</comment>
<dbReference type="EC" id="2.4.1.-" evidence="5"/>
<evidence type="ECO:0000256" key="4">
    <source>
        <dbReference type="ARBA" id="ARBA00023180"/>
    </source>
</evidence>
<proteinExistence type="inferred from homology"/>
<dbReference type="Gene3D" id="3.20.20.80">
    <property type="entry name" value="Glycosidases"/>
    <property type="match status" value="1"/>
</dbReference>
<accession>A0A2J6SE75</accession>
<comment type="similarity">
    <text evidence="2 5">Belongs to the glycosyl hydrolase 72 family.</text>
</comment>
<dbReference type="GO" id="GO:0016787">
    <property type="term" value="F:hydrolase activity"/>
    <property type="evidence" value="ECO:0007669"/>
    <property type="project" value="UniProtKB-KW"/>
</dbReference>
<keyword evidence="5" id="KW-0472">Membrane</keyword>
<keyword evidence="3 5" id="KW-0732">Signal</keyword>
<evidence type="ECO:0000313" key="6">
    <source>
        <dbReference type="EMBL" id="PMD49063.1"/>
    </source>
</evidence>
<evidence type="ECO:0000256" key="5">
    <source>
        <dbReference type="RuleBase" id="RU361209"/>
    </source>
</evidence>
<reference evidence="6 7" key="1">
    <citation type="submission" date="2016-04" db="EMBL/GenBank/DDBJ databases">
        <title>A degradative enzymes factory behind the ericoid mycorrhizal symbiosis.</title>
        <authorList>
            <consortium name="DOE Joint Genome Institute"/>
            <person name="Martino E."/>
            <person name="Morin E."/>
            <person name="Grelet G."/>
            <person name="Kuo A."/>
            <person name="Kohler A."/>
            <person name="Daghino S."/>
            <person name="Barry K."/>
            <person name="Choi C."/>
            <person name="Cichocki N."/>
            <person name="Clum A."/>
            <person name="Copeland A."/>
            <person name="Hainaut M."/>
            <person name="Haridas S."/>
            <person name="Labutti K."/>
            <person name="Lindquist E."/>
            <person name="Lipzen A."/>
            <person name="Khouja H.-R."/>
            <person name="Murat C."/>
            <person name="Ohm R."/>
            <person name="Olson A."/>
            <person name="Spatafora J."/>
            <person name="Veneault-Fourrey C."/>
            <person name="Henrissat B."/>
            <person name="Grigoriev I."/>
            <person name="Martin F."/>
            <person name="Perotto S."/>
        </authorList>
    </citation>
    <scope>NUCLEOTIDE SEQUENCE [LARGE SCALE GENOMIC DNA]</scope>
    <source>
        <strain evidence="6 7">F</strain>
    </source>
</reference>
<dbReference type="Pfam" id="PF03198">
    <property type="entry name" value="Glyco_hydro_72"/>
    <property type="match status" value="1"/>
</dbReference>
<evidence type="ECO:0000256" key="1">
    <source>
        <dbReference type="ARBA" id="ARBA00004609"/>
    </source>
</evidence>
<evidence type="ECO:0000256" key="2">
    <source>
        <dbReference type="ARBA" id="ARBA00007528"/>
    </source>
</evidence>
<feature type="signal peptide" evidence="5">
    <location>
        <begin position="1"/>
        <end position="20"/>
    </location>
</feature>
<keyword evidence="5" id="KW-0808">Transferase</keyword>
<dbReference type="EMBL" id="KZ613937">
    <property type="protein sequence ID" value="PMD49063.1"/>
    <property type="molecule type" value="Genomic_DNA"/>
</dbReference>
<keyword evidence="5" id="KW-0336">GPI-anchor</keyword>
<dbReference type="SUPFAM" id="SSF51445">
    <property type="entry name" value="(Trans)glycosidases"/>
    <property type="match status" value="1"/>
</dbReference>
<evidence type="ECO:0000256" key="3">
    <source>
        <dbReference type="ARBA" id="ARBA00022729"/>
    </source>
</evidence>
<dbReference type="InterPro" id="IPR017853">
    <property type="entry name" value="GH"/>
</dbReference>
<dbReference type="GO" id="GO:0071970">
    <property type="term" value="P:fungal-type cell wall (1-&gt;3)-beta-D-glucan biosynthetic process"/>
    <property type="evidence" value="ECO:0007669"/>
    <property type="project" value="TreeGrafter"/>
</dbReference>
<dbReference type="PANTHER" id="PTHR31468:SF8">
    <property type="entry name" value="1,3-BETA-GLUCANOSYLTRANSFERASE GAS2"/>
    <property type="match status" value="1"/>
</dbReference>
<dbReference type="PANTHER" id="PTHR31468">
    <property type="entry name" value="1,3-BETA-GLUCANOSYLTRANSFERASE GAS1"/>
    <property type="match status" value="1"/>
</dbReference>
<dbReference type="InterPro" id="IPR004886">
    <property type="entry name" value="Glucanosyltransferase"/>
</dbReference>
<organism evidence="6 7">
    <name type="scientific">Hyaloscypha variabilis (strain UAMH 11265 / GT02V1 / F)</name>
    <name type="common">Meliniomyces variabilis</name>
    <dbReference type="NCBI Taxonomy" id="1149755"/>
    <lineage>
        <taxon>Eukaryota</taxon>
        <taxon>Fungi</taxon>
        <taxon>Dikarya</taxon>
        <taxon>Ascomycota</taxon>
        <taxon>Pezizomycotina</taxon>
        <taxon>Leotiomycetes</taxon>
        <taxon>Helotiales</taxon>
        <taxon>Hyaloscyphaceae</taxon>
        <taxon>Hyaloscypha</taxon>
        <taxon>Hyaloscypha variabilis</taxon>
    </lineage>
</organism>
<dbReference type="GO" id="GO:0005886">
    <property type="term" value="C:plasma membrane"/>
    <property type="evidence" value="ECO:0007669"/>
    <property type="project" value="UniProtKB-SubCell"/>
</dbReference>
<dbReference type="OrthoDB" id="421038at2759"/>
<dbReference type="GO" id="GO:0042124">
    <property type="term" value="F:1,3-beta-glucanosyltransferase activity"/>
    <property type="evidence" value="ECO:0007669"/>
    <property type="project" value="TreeGrafter"/>
</dbReference>
<keyword evidence="4" id="KW-0325">Glycoprotein</keyword>
<protein>
    <recommendedName>
        <fullName evidence="5">1,3-beta-glucanosyltransferase</fullName>
        <ecNumber evidence="5">2.4.1.-</ecNumber>
    </recommendedName>
</protein>